<keyword evidence="1" id="KW-0966">Cell projection</keyword>
<sequence>MIKVTKLNGSTVWINALHIEAVEETPDTYITLFSGKKIIVLEKAPEVIRLISEYVQSVGAIAGTIKLQSTEGQS</sequence>
<dbReference type="OrthoDB" id="9799862at2"/>
<keyword evidence="1" id="KW-0282">Flagellum</keyword>
<dbReference type="EMBL" id="VNJK01000001">
    <property type="protein sequence ID" value="TVX93974.1"/>
    <property type="molecule type" value="Genomic_DNA"/>
</dbReference>
<reference evidence="1 2" key="1">
    <citation type="submission" date="2019-07" db="EMBL/GenBank/DDBJ databases">
        <authorList>
            <person name="Kim J."/>
        </authorList>
    </citation>
    <scope>NUCLEOTIDE SEQUENCE [LARGE SCALE GENOMIC DNA]</scope>
    <source>
        <strain evidence="1 2">N4</strain>
    </source>
</reference>
<comment type="caution">
    <text evidence="1">The sequence shown here is derived from an EMBL/GenBank/DDBJ whole genome shotgun (WGS) entry which is preliminary data.</text>
</comment>
<protein>
    <submittedName>
        <fullName evidence="1">Flagellar protein D</fullName>
    </submittedName>
</protein>
<organism evidence="1 2">
    <name type="scientific">Paenibacillus agilis</name>
    <dbReference type="NCBI Taxonomy" id="3020863"/>
    <lineage>
        <taxon>Bacteria</taxon>
        <taxon>Bacillati</taxon>
        <taxon>Bacillota</taxon>
        <taxon>Bacilli</taxon>
        <taxon>Bacillales</taxon>
        <taxon>Paenibacillaceae</taxon>
        <taxon>Paenibacillus</taxon>
    </lineage>
</organism>
<dbReference type="PANTHER" id="PTHR39185">
    <property type="entry name" value="SWARMING MOTILITY PROTEIN SWRD"/>
    <property type="match status" value="1"/>
</dbReference>
<proteinExistence type="predicted"/>
<keyword evidence="2" id="KW-1185">Reference proteome</keyword>
<evidence type="ECO:0000313" key="1">
    <source>
        <dbReference type="EMBL" id="TVX93974.1"/>
    </source>
</evidence>
<keyword evidence="1" id="KW-0969">Cilium</keyword>
<evidence type="ECO:0000313" key="2">
    <source>
        <dbReference type="Proteomes" id="UP000318102"/>
    </source>
</evidence>
<dbReference type="PANTHER" id="PTHR39185:SF1">
    <property type="entry name" value="SWARMING MOTILITY PROTEIN SWRD"/>
    <property type="match status" value="1"/>
</dbReference>
<accession>A0A559J263</accession>
<name>A0A559J263_9BACL</name>
<gene>
    <name evidence="1" type="ORF">FPZ44_13475</name>
</gene>
<dbReference type="Pfam" id="PF06289">
    <property type="entry name" value="FlbD"/>
    <property type="match status" value="1"/>
</dbReference>
<dbReference type="Proteomes" id="UP000318102">
    <property type="component" value="Unassembled WGS sequence"/>
</dbReference>
<dbReference type="AlphaFoldDB" id="A0A559J263"/>
<dbReference type="InterPro" id="IPR009384">
    <property type="entry name" value="SwrD-like"/>
</dbReference>
<dbReference type="RefSeq" id="WP_144990976.1">
    <property type="nucleotide sequence ID" value="NZ_VNJK01000001.1"/>
</dbReference>